<feature type="transmembrane region" description="Helical" evidence="7">
    <location>
        <begin position="95"/>
        <end position="113"/>
    </location>
</feature>
<dbReference type="AlphaFoldDB" id="A0A914VSQ4"/>
<evidence type="ECO:0000313" key="8">
    <source>
        <dbReference type="Proteomes" id="UP000887566"/>
    </source>
</evidence>
<keyword evidence="5 7" id="KW-0472">Membrane</keyword>
<evidence type="ECO:0000256" key="7">
    <source>
        <dbReference type="RuleBase" id="RU363053"/>
    </source>
</evidence>
<evidence type="ECO:0000313" key="9">
    <source>
        <dbReference type="WBParaSite" id="PSAMB.scaffold2421size23343.g17787.t1"/>
    </source>
</evidence>
<comment type="subcellular location">
    <subcellularLocation>
        <location evidence="1">Membrane</location>
        <topology evidence="1">Multi-pass membrane protein</topology>
    </subcellularLocation>
</comment>
<dbReference type="Proteomes" id="UP000887566">
    <property type="component" value="Unplaced"/>
</dbReference>
<dbReference type="GO" id="GO:0016020">
    <property type="term" value="C:membrane"/>
    <property type="evidence" value="ECO:0007669"/>
    <property type="project" value="UniProtKB-SubCell"/>
</dbReference>
<reference evidence="9" key="1">
    <citation type="submission" date="2022-11" db="UniProtKB">
        <authorList>
            <consortium name="WormBaseParasite"/>
        </authorList>
    </citation>
    <scope>IDENTIFICATION</scope>
</reference>
<organism evidence="8 9">
    <name type="scientific">Plectus sambesii</name>
    <dbReference type="NCBI Taxonomy" id="2011161"/>
    <lineage>
        <taxon>Eukaryota</taxon>
        <taxon>Metazoa</taxon>
        <taxon>Ecdysozoa</taxon>
        <taxon>Nematoda</taxon>
        <taxon>Chromadorea</taxon>
        <taxon>Plectida</taxon>
        <taxon>Plectina</taxon>
        <taxon>Plectoidea</taxon>
        <taxon>Plectidae</taxon>
        <taxon>Plectus</taxon>
    </lineage>
</organism>
<evidence type="ECO:0000256" key="6">
    <source>
        <dbReference type="ARBA" id="ARBA00049743"/>
    </source>
</evidence>
<feature type="transmembrane region" description="Helical" evidence="7">
    <location>
        <begin position="55"/>
        <end position="75"/>
    </location>
</feature>
<accession>A0A914VSQ4</accession>
<evidence type="ECO:0000256" key="4">
    <source>
        <dbReference type="ARBA" id="ARBA00022989"/>
    </source>
</evidence>
<dbReference type="GO" id="GO:1901858">
    <property type="term" value="P:regulation of mitochondrial DNA metabolic process"/>
    <property type="evidence" value="ECO:0007669"/>
    <property type="project" value="TreeGrafter"/>
</dbReference>
<keyword evidence="8" id="KW-1185">Reference proteome</keyword>
<dbReference type="WBParaSite" id="PSAMB.scaffold2421size23343.g17787.t1">
    <property type="protein sequence ID" value="PSAMB.scaffold2421size23343.g17787.t1"/>
    <property type="gene ID" value="PSAMB.scaffold2421size23343.g17787"/>
</dbReference>
<evidence type="ECO:0000256" key="2">
    <source>
        <dbReference type="ARBA" id="ARBA00006824"/>
    </source>
</evidence>
<proteinExistence type="inferred from homology"/>
<dbReference type="Pfam" id="PF04117">
    <property type="entry name" value="Mpv17_PMP22"/>
    <property type="match status" value="1"/>
</dbReference>
<protein>
    <recommendedName>
        <fullName evidence="6">Mitochondrial inner membrane protein Mpv17</fullName>
    </recommendedName>
</protein>
<keyword evidence="3 7" id="KW-0812">Transmembrane</keyword>
<dbReference type="PANTHER" id="PTHR11266:SF17">
    <property type="entry name" value="PROTEIN MPV17"/>
    <property type="match status" value="1"/>
</dbReference>
<evidence type="ECO:0000256" key="5">
    <source>
        <dbReference type="ARBA" id="ARBA00023136"/>
    </source>
</evidence>
<evidence type="ECO:0000256" key="3">
    <source>
        <dbReference type="ARBA" id="ARBA00022692"/>
    </source>
</evidence>
<sequence length="177" mass="20299">MALSRAWNGYLRMSSQHPWKTTIVGTGLLMATGDLISQKVVEKKPSIELSRTMRFAALGVFYVAPVSRAWFVFLQRNVNGSTPLIAVLKRVACDQFLFAPLSLTTFLFLNSLLQGKTLEQTKQYWRSNFPEVYRANLYVWPGVQLLNFSVIPLDQRVLFVQVVALFWNIYLAFKTQQ</sequence>
<evidence type="ECO:0000256" key="1">
    <source>
        <dbReference type="ARBA" id="ARBA00004141"/>
    </source>
</evidence>
<dbReference type="GO" id="GO:0005739">
    <property type="term" value="C:mitochondrion"/>
    <property type="evidence" value="ECO:0007669"/>
    <property type="project" value="TreeGrafter"/>
</dbReference>
<dbReference type="InterPro" id="IPR007248">
    <property type="entry name" value="Mpv17_PMP22"/>
</dbReference>
<dbReference type="PANTHER" id="PTHR11266">
    <property type="entry name" value="PEROXISOMAL MEMBRANE PROTEIN 2, PXMP2 MPV17"/>
    <property type="match status" value="1"/>
</dbReference>
<name>A0A914VSQ4_9BILA</name>
<keyword evidence="4 7" id="KW-1133">Transmembrane helix</keyword>
<dbReference type="GO" id="GO:0015267">
    <property type="term" value="F:channel activity"/>
    <property type="evidence" value="ECO:0007669"/>
    <property type="project" value="TreeGrafter"/>
</dbReference>
<comment type="similarity">
    <text evidence="2 7">Belongs to the peroxisomal membrane protein PXMP2/4 family.</text>
</comment>